<accession>A0A9P7ZGK5</accession>
<name>A0A9P7ZGK5_9HYPO</name>
<keyword evidence="4" id="KW-1185">Reference proteome</keyword>
<sequence length="135" mass="15433">MASASQNQEPFVSISFLKKRPDMTLEQFYHHWEHVHGPLVKPWMEKHGFLSYTQVHATQELKQAAKPIGPESSTNALLEYDGAAIIQIPSFSVFETAFQDEYYKTVIAEDELRFLDKEAGVVRTRGEAKHIVKVL</sequence>
<dbReference type="AlphaFoldDB" id="A0A9P7ZGK5"/>
<evidence type="ECO:0000259" key="2">
    <source>
        <dbReference type="Pfam" id="PF07110"/>
    </source>
</evidence>
<dbReference type="Gene3D" id="3.30.70.100">
    <property type="match status" value="1"/>
</dbReference>
<comment type="caution">
    <text evidence="3">The sequence shown here is derived from an EMBL/GenBank/DDBJ whole genome shotgun (WGS) entry which is preliminary data.</text>
</comment>
<dbReference type="Pfam" id="PF07110">
    <property type="entry name" value="EthD"/>
    <property type="match status" value="1"/>
</dbReference>
<dbReference type="GeneID" id="70293324"/>
<dbReference type="RefSeq" id="XP_046115455.1">
    <property type="nucleotide sequence ID" value="XM_046262421.1"/>
</dbReference>
<organism evidence="3 4">
    <name type="scientific">Emericellopsis atlantica</name>
    <dbReference type="NCBI Taxonomy" id="2614577"/>
    <lineage>
        <taxon>Eukaryota</taxon>
        <taxon>Fungi</taxon>
        <taxon>Dikarya</taxon>
        <taxon>Ascomycota</taxon>
        <taxon>Pezizomycotina</taxon>
        <taxon>Sordariomycetes</taxon>
        <taxon>Hypocreomycetidae</taxon>
        <taxon>Hypocreales</taxon>
        <taxon>Bionectriaceae</taxon>
        <taxon>Emericellopsis</taxon>
    </lineage>
</organism>
<feature type="domain" description="EthD" evidence="2">
    <location>
        <begin position="20"/>
        <end position="117"/>
    </location>
</feature>
<evidence type="ECO:0000313" key="4">
    <source>
        <dbReference type="Proteomes" id="UP000887229"/>
    </source>
</evidence>
<dbReference type="OrthoDB" id="3454835at2759"/>
<dbReference type="InterPro" id="IPR009799">
    <property type="entry name" value="EthD_dom"/>
</dbReference>
<gene>
    <name evidence="3" type="ORF">F5Z01DRAFT_639135</name>
</gene>
<reference evidence="3" key="1">
    <citation type="journal article" date="2021" name="IMA Fungus">
        <title>Genomic characterization of three marine fungi, including Emericellopsis atlantica sp. nov. with signatures of a generalist lifestyle and marine biomass degradation.</title>
        <authorList>
            <person name="Hagestad O.C."/>
            <person name="Hou L."/>
            <person name="Andersen J.H."/>
            <person name="Hansen E.H."/>
            <person name="Altermark B."/>
            <person name="Li C."/>
            <person name="Kuhnert E."/>
            <person name="Cox R.J."/>
            <person name="Crous P.W."/>
            <person name="Spatafora J.W."/>
            <person name="Lail K."/>
            <person name="Amirebrahimi M."/>
            <person name="Lipzen A."/>
            <person name="Pangilinan J."/>
            <person name="Andreopoulos W."/>
            <person name="Hayes R.D."/>
            <person name="Ng V."/>
            <person name="Grigoriev I.V."/>
            <person name="Jackson S.A."/>
            <person name="Sutton T.D.S."/>
            <person name="Dobson A.D.W."/>
            <person name="Rama T."/>
        </authorList>
    </citation>
    <scope>NUCLEOTIDE SEQUENCE</scope>
    <source>
        <strain evidence="3">TS7</strain>
    </source>
</reference>
<dbReference type="GO" id="GO:0016491">
    <property type="term" value="F:oxidoreductase activity"/>
    <property type="evidence" value="ECO:0007669"/>
    <property type="project" value="InterPro"/>
</dbReference>
<proteinExistence type="inferred from homology"/>
<evidence type="ECO:0000313" key="3">
    <source>
        <dbReference type="EMBL" id="KAG9251531.1"/>
    </source>
</evidence>
<protein>
    <submittedName>
        <fullName evidence="3">EthD domain-containing protein</fullName>
    </submittedName>
</protein>
<comment type="similarity">
    <text evidence="1">Belongs to the tpcK family.</text>
</comment>
<dbReference type="EMBL" id="MU251267">
    <property type="protein sequence ID" value="KAG9251531.1"/>
    <property type="molecule type" value="Genomic_DNA"/>
</dbReference>
<dbReference type="SUPFAM" id="SSF54909">
    <property type="entry name" value="Dimeric alpha+beta barrel"/>
    <property type="match status" value="1"/>
</dbReference>
<dbReference type="Proteomes" id="UP000887229">
    <property type="component" value="Unassembled WGS sequence"/>
</dbReference>
<evidence type="ECO:0000256" key="1">
    <source>
        <dbReference type="ARBA" id="ARBA00005986"/>
    </source>
</evidence>
<dbReference type="InterPro" id="IPR011008">
    <property type="entry name" value="Dimeric_a/b-barrel"/>
</dbReference>